<dbReference type="InterPro" id="IPR036291">
    <property type="entry name" value="NAD(P)-bd_dom_sf"/>
</dbReference>
<evidence type="ECO:0000256" key="1">
    <source>
        <dbReference type="ARBA" id="ARBA00001947"/>
    </source>
</evidence>
<evidence type="ECO:0000313" key="6">
    <source>
        <dbReference type="EMBL" id="OIJ93157.1"/>
    </source>
</evidence>
<comment type="similarity">
    <text evidence="2">Belongs to the zinc-containing alcohol dehydrogenase family.</text>
</comment>
<protein>
    <submittedName>
        <fullName evidence="6">Dehydrogenase</fullName>
    </submittedName>
</protein>
<evidence type="ECO:0000256" key="3">
    <source>
        <dbReference type="ARBA" id="ARBA00022723"/>
    </source>
</evidence>
<dbReference type="EMBL" id="MLYO01000076">
    <property type="protein sequence ID" value="OIJ93157.1"/>
    <property type="molecule type" value="Genomic_DNA"/>
</dbReference>
<evidence type="ECO:0000313" key="7">
    <source>
        <dbReference type="Proteomes" id="UP000179642"/>
    </source>
</evidence>
<dbReference type="InterPro" id="IPR011032">
    <property type="entry name" value="GroES-like_sf"/>
</dbReference>
<dbReference type="GO" id="GO:0046872">
    <property type="term" value="F:metal ion binding"/>
    <property type="evidence" value="ECO:0007669"/>
    <property type="project" value="UniProtKB-KW"/>
</dbReference>
<keyword evidence="5" id="KW-0560">Oxidoreductase</keyword>
<dbReference type="GO" id="GO:0016491">
    <property type="term" value="F:oxidoreductase activity"/>
    <property type="evidence" value="ECO:0007669"/>
    <property type="project" value="UniProtKB-KW"/>
</dbReference>
<dbReference type="RefSeq" id="WP_071385556.1">
    <property type="nucleotide sequence ID" value="NZ_MLYO01000076.1"/>
</dbReference>
<dbReference type="Gene3D" id="3.90.180.10">
    <property type="entry name" value="Medium-chain alcohol dehydrogenases, catalytic domain"/>
    <property type="match status" value="2"/>
</dbReference>
<evidence type="ECO:0000256" key="2">
    <source>
        <dbReference type="ARBA" id="ARBA00008072"/>
    </source>
</evidence>
<keyword evidence="3" id="KW-0479">Metal-binding</keyword>
<keyword evidence="7" id="KW-1185">Reference proteome</keyword>
<organism evidence="6 7">
    <name type="scientific">Streptomyces monashensis</name>
    <dbReference type="NCBI Taxonomy" id="1678012"/>
    <lineage>
        <taxon>Bacteria</taxon>
        <taxon>Bacillati</taxon>
        <taxon>Actinomycetota</taxon>
        <taxon>Actinomycetes</taxon>
        <taxon>Kitasatosporales</taxon>
        <taxon>Streptomycetaceae</taxon>
        <taxon>Streptomyces</taxon>
    </lineage>
</organism>
<dbReference type="AlphaFoldDB" id="A0A1S2PHJ2"/>
<comment type="cofactor">
    <cofactor evidence="1">
        <name>Zn(2+)</name>
        <dbReference type="ChEBI" id="CHEBI:29105"/>
    </cofactor>
</comment>
<proteinExistence type="inferred from homology"/>
<name>A0A1S2PHJ2_9ACTN</name>
<dbReference type="CDD" id="cd08255">
    <property type="entry name" value="2-desacetyl-2-hydroxyethyl_bacteriochlorophyllide_like"/>
    <property type="match status" value="1"/>
</dbReference>
<dbReference type="Proteomes" id="UP000179642">
    <property type="component" value="Unassembled WGS sequence"/>
</dbReference>
<dbReference type="PANTHER" id="PTHR43350:SF19">
    <property type="entry name" value="D-GULOSIDE 3-DEHYDROGENASE"/>
    <property type="match status" value="1"/>
</dbReference>
<dbReference type="SUPFAM" id="SSF50129">
    <property type="entry name" value="GroES-like"/>
    <property type="match status" value="1"/>
</dbReference>
<keyword evidence="4" id="KW-0862">Zinc</keyword>
<gene>
    <name evidence="6" type="ORF">BIV23_38110</name>
</gene>
<accession>A0A1S2PHJ2</accession>
<dbReference type="Gene3D" id="3.40.50.720">
    <property type="entry name" value="NAD(P)-binding Rossmann-like Domain"/>
    <property type="match status" value="1"/>
</dbReference>
<evidence type="ECO:0000256" key="4">
    <source>
        <dbReference type="ARBA" id="ARBA00022833"/>
    </source>
</evidence>
<evidence type="ECO:0000256" key="5">
    <source>
        <dbReference type="ARBA" id="ARBA00023002"/>
    </source>
</evidence>
<dbReference type="PANTHER" id="PTHR43350">
    <property type="entry name" value="NAD-DEPENDENT ALCOHOL DEHYDROGENASE"/>
    <property type="match status" value="1"/>
</dbReference>
<sequence>MNRSARAFWLRSPGHGELRDVTLAEPAEGEVLVRALYSGVSRGTETLVFRGQVPPGQHAVMRAPFQEGDFPGPVKYGYLSVGTVEQGPADLIGRTVFCLYPHQSRYVVPVNAVTVVPDSVPAARAVLAGTVETAVNALWDASPLIGDRIAVVGGGMVGCSVAALLARFPGIRLQLVDADPARAKTAEALGVDFATPDGALGDCDLVVHASASEAGLTRALELLAPDGTVVELSWYGDRRVSLPLGEAFHSRRLTVRSSQVGTVSPAARPGRGYADRMALALDLLADPALDALITGESGFEQLPDVMPRLATGDIPALCHRIRYAEAGLT</sequence>
<comment type="caution">
    <text evidence="6">The sequence shown here is derived from an EMBL/GenBank/DDBJ whole genome shotgun (WGS) entry which is preliminary data.</text>
</comment>
<dbReference type="OrthoDB" id="9781588at2"/>
<reference evidence="6 7" key="1">
    <citation type="submission" date="2016-10" db="EMBL/GenBank/DDBJ databases">
        <title>Genome sequence of Streptomyces sp. MUSC 1.</title>
        <authorList>
            <person name="Lee L.-H."/>
            <person name="Ser H.-L."/>
            <person name="Law J.W.-F."/>
        </authorList>
    </citation>
    <scope>NUCLEOTIDE SEQUENCE [LARGE SCALE GENOMIC DNA]</scope>
    <source>
        <strain evidence="6 7">MUSC 1</strain>
    </source>
</reference>
<dbReference type="SUPFAM" id="SSF51735">
    <property type="entry name" value="NAD(P)-binding Rossmann-fold domains"/>
    <property type="match status" value="1"/>
</dbReference>